<dbReference type="CDD" id="cd23509">
    <property type="entry name" value="Gnk2-like"/>
    <property type="match status" value="1"/>
</dbReference>
<dbReference type="PANTHER" id="PTHR32099:SF42">
    <property type="entry name" value="CYSTEINE-RICH RECEPTOR-LIKE PROTEIN KINASE 9-RELATED"/>
    <property type="match status" value="1"/>
</dbReference>
<evidence type="ECO:0000259" key="4">
    <source>
        <dbReference type="PROSITE" id="PS51473"/>
    </source>
</evidence>
<dbReference type="InterPro" id="IPR038408">
    <property type="entry name" value="GNK2_sf"/>
</dbReference>
<dbReference type="Pfam" id="PF01657">
    <property type="entry name" value="Stress-antifung"/>
    <property type="match status" value="1"/>
</dbReference>
<feature type="signal peptide" evidence="3">
    <location>
        <begin position="1"/>
        <end position="18"/>
    </location>
</feature>
<name>A0AAD8WRE2_LOLMU</name>
<keyword evidence="2" id="KW-0677">Repeat</keyword>
<feature type="domain" description="Gnk2-homologous" evidence="4">
    <location>
        <begin position="19"/>
        <end position="123"/>
    </location>
</feature>
<keyword evidence="1 3" id="KW-0732">Signal</keyword>
<organism evidence="5 6">
    <name type="scientific">Lolium multiflorum</name>
    <name type="common">Italian ryegrass</name>
    <name type="synonym">Lolium perenne subsp. multiflorum</name>
    <dbReference type="NCBI Taxonomy" id="4521"/>
    <lineage>
        <taxon>Eukaryota</taxon>
        <taxon>Viridiplantae</taxon>
        <taxon>Streptophyta</taxon>
        <taxon>Embryophyta</taxon>
        <taxon>Tracheophyta</taxon>
        <taxon>Spermatophyta</taxon>
        <taxon>Magnoliopsida</taxon>
        <taxon>Liliopsida</taxon>
        <taxon>Poales</taxon>
        <taxon>Poaceae</taxon>
        <taxon>BOP clade</taxon>
        <taxon>Pooideae</taxon>
        <taxon>Poodae</taxon>
        <taxon>Poeae</taxon>
        <taxon>Poeae Chloroplast Group 2 (Poeae type)</taxon>
        <taxon>Loliodinae</taxon>
        <taxon>Loliinae</taxon>
        <taxon>Lolium</taxon>
    </lineage>
</organism>
<reference evidence="5" key="1">
    <citation type="submission" date="2023-07" db="EMBL/GenBank/DDBJ databases">
        <title>A chromosome-level genome assembly of Lolium multiflorum.</title>
        <authorList>
            <person name="Chen Y."/>
            <person name="Copetti D."/>
            <person name="Kolliker R."/>
            <person name="Studer B."/>
        </authorList>
    </citation>
    <scope>NUCLEOTIDE SEQUENCE</scope>
    <source>
        <strain evidence="5">02402/16</strain>
        <tissue evidence="5">Leaf</tissue>
    </source>
</reference>
<dbReference type="Gene3D" id="3.30.430.20">
    <property type="entry name" value="Gnk2 domain, C-X8-C-X2-C motif"/>
    <property type="match status" value="1"/>
</dbReference>
<evidence type="ECO:0000313" key="6">
    <source>
        <dbReference type="Proteomes" id="UP001231189"/>
    </source>
</evidence>
<feature type="chain" id="PRO_5041925698" description="Gnk2-homologous domain-containing protein" evidence="3">
    <location>
        <begin position="19"/>
        <end position="163"/>
    </location>
</feature>
<sequence>MAVVILPLFLLLLPFAAAQGPWQYCGTGGTYTSNSIYQANLKLLSSTLPKKAASNTTLFATDTIGNLPDIIFALALCRGDSNASACEGCLATAFQDGEQLCPYSRDASIYYHSCMLRFSNTNFLPTMVDQSWKTVESSHKFNTSIDSNSTRQLLFTLINSVIL</sequence>
<evidence type="ECO:0000256" key="1">
    <source>
        <dbReference type="ARBA" id="ARBA00022729"/>
    </source>
</evidence>
<dbReference type="PANTHER" id="PTHR32099">
    <property type="entry name" value="CYSTEINE-RICH REPEAT SECRETORY PROTEIN"/>
    <property type="match status" value="1"/>
</dbReference>
<comment type="caution">
    <text evidence="5">The sequence shown here is derived from an EMBL/GenBank/DDBJ whole genome shotgun (WGS) entry which is preliminary data.</text>
</comment>
<protein>
    <recommendedName>
        <fullName evidence="4">Gnk2-homologous domain-containing protein</fullName>
    </recommendedName>
</protein>
<dbReference type="Proteomes" id="UP001231189">
    <property type="component" value="Unassembled WGS sequence"/>
</dbReference>
<accession>A0AAD8WRE2</accession>
<proteinExistence type="predicted"/>
<dbReference type="InterPro" id="IPR002902">
    <property type="entry name" value="GNK2"/>
</dbReference>
<evidence type="ECO:0000313" key="5">
    <source>
        <dbReference type="EMBL" id="KAK1670058.1"/>
    </source>
</evidence>
<dbReference type="PROSITE" id="PS51473">
    <property type="entry name" value="GNK2"/>
    <property type="match status" value="1"/>
</dbReference>
<dbReference type="AlphaFoldDB" id="A0AAD8WRE2"/>
<evidence type="ECO:0000256" key="3">
    <source>
        <dbReference type="SAM" id="SignalP"/>
    </source>
</evidence>
<evidence type="ECO:0000256" key="2">
    <source>
        <dbReference type="ARBA" id="ARBA00022737"/>
    </source>
</evidence>
<dbReference type="EMBL" id="JAUUTY010000003">
    <property type="protein sequence ID" value="KAK1670058.1"/>
    <property type="molecule type" value="Genomic_DNA"/>
</dbReference>
<keyword evidence="6" id="KW-1185">Reference proteome</keyword>
<gene>
    <name evidence="5" type="ORF">QYE76_058217</name>
</gene>
<dbReference type="FunFam" id="3.30.430.20:FF:000004">
    <property type="entry name" value="Receptor-like serine-threonine protein kinase"/>
    <property type="match status" value="1"/>
</dbReference>